<organism evidence="1 2">
    <name type="scientific">Microbacterium paludicola</name>
    <dbReference type="NCBI Taxonomy" id="300019"/>
    <lineage>
        <taxon>Bacteria</taxon>
        <taxon>Bacillati</taxon>
        <taxon>Actinomycetota</taxon>
        <taxon>Actinomycetes</taxon>
        <taxon>Micrococcales</taxon>
        <taxon>Microbacteriaceae</taxon>
        <taxon>Microbacterium</taxon>
    </lineage>
</organism>
<proteinExistence type="predicted"/>
<protein>
    <submittedName>
        <fullName evidence="1">Thermostable dipeptidase</fullName>
    </submittedName>
</protein>
<accession>A0A4Y9FSQ3</accession>
<dbReference type="SUPFAM" id="SSF51556">
    <property type="entry name" value="Metallo-dependent hydrolases"/>
    <property type="match status" value="1"/>
</dbReference>
<name>A0A4Y9FSQ3_9MICO</name>
<dbReference type="RefSeq" id="WP_135115222.1">
    <property type="nucleotide sequence ID" value="NZ_JADGLL010000039.1"/>
</dbReference>
<evidence type="ECO:0000313" key="2">
    <source>
        <dbReference type="Proteomes" id="UP000298358"/>
    </source>
</evidence>
<dbReference type="Gene3D" id="3.20.20.140">
    <property type="entry name" value="Metal-dependent hydrolases"/>
    <property type="match status" value="1"/>
</dbReference>
<dbReference type="Pfam" id="PF01244">
    <property type="entry name" value="Peptidase_M19"/>
    <property type="match status" value="1"/>
</dbReference>
<keyword evidence="2" id="KW-1185">Reference proteome</keyword>
<comment type="caution">
    <text evidence="1">The sequence shown here is derived from an EMBL/GenBank/DDBJ whole genome shotgun (WGS) entry which is preliminary data.</text>
</comment>
<reference evidence="1 2" key="1">
    <citation type="submission" date="2019-03" db="EMBL/GenBank/DDBJ databases">
        <title>Diversity of the mouse oral microbiome.</title>
        <authorList>
            <person name="Joseph S."/>
            <person name="Aduse-Opoku J."/>
            <person name="Curtis M."/>
            <person name="Wade W."/>
            <person name="Hashim A."/>
        </authorList>
    </citation>
    <scope>NUCLEOTIDE SEQUENCE [LARGE SCALE GENOMIC DNA]</scope>
    <source>
        <strain evidence="1 2">P1012</strain>
    </source>
</reference>
<dbReference type="PANTHER" id="PTHR10443:SF12">
    <property type="entry name" value="DIPEPTIDASE"/>
    <property type="match status" value="1"/>
</dbReference>
<dbReference type="GO" id="GO:0070573">
    <property type="term" value="F:metallodipeptidase activity"/>
    <property type="evidence" value="ECO:0007669"/>
    <property type="project" value="InterPro"/>
</dbReference>
<evidence type="ECO:0000313" key="1">
    <source>
        <dbReference type="EMBL" id="TFU31996.1"/>
    </source>
</evidence>
<dbReference type="GO" id="GO:0006508">
    <property type="term" value="P:proteolysis"/>
    <property type="evidence" value="ECO:0007669"/>
    <property type="project" value="InterPro"/>
</dbReference>
<dbReference type="PROSITE" id="PS51365">
    <property type="entry name" value="RENAL_DIPEPTIDASE_2"/>
    <property type="match status" value="1"/>
</dbReference>
<dbReference type="OrthoDB" id="9804920at2"/>
<dbReference type="AlphaFoldDB" id="A0A4Y9FSQ3"/>
<gene>
    <name evidence="1" type="ORF">E4U02_12780</name>
</gene>
<dbReference type="InterPro" id="IPR032466">
    <property type="entry name" value="Metal_Hydrolase"/>
</dbReference>
<sequence length="329" mass="35802">MTTLRFADSHNDLLMSVLHQQQSGVDTTWGSWWVDQLVAGGVDLQVLPICMTDAFAQEAALRRTLLMVDAAYRLADTHRDRVAIVTSAEEIREARRKGLIGLVLAMEGAEAIGRDPGMLRVLHRLGIRMIALTWNRRTAFADGAGEPEPGGGLTVLGREVLAEMEELGVIADVSHLSQGGFLGLAEHATRPFIASHSSAMALHEHRRNLTDEQLRIIAAKDSFVGVNAYGVFLAEAGRRTMETYVDHIAHIAGIIGDARTGLGADFILDVFCDTEPTGSFGDDSEHLVAFRRPEDFPALGEVLIRRFGAHVAEGIAGANLTRFLERSLS</sequence>
<dbReference type="PANTHER" id="PTHR10443">
    <property type="entry name" value="MICROSOMAL DIPEPTIDASE"/>
    <property type="match status" value="1"/>
</dbReference>
<dbReference type="InterPro" id="IPR008257">
    <property type="entry name" value="Pept_M19"/>
</dbReference>
<dbReference type="Proteomes" id="UP000298358">
    <property type="component" value="Unassembled WGS sequence"/>
</dbReference>
<dbReference type="EMBL" id="SPQB01000039">
    <property type="protein sequence ID" value="TFU31996.1"/>
    <property type="molecule type" value="Genomic_DNA"/>
</dbReference>